<comment type="similarity">
    <text evidence="1">Belongs to the NmrA-type oxidoreductase family. Isoflavone reductase subfamily.</text>
</comment>
<dbReference type="STRING" id="327505.A0A2H3G7N3"/>
<feature type="domain" description="NAD(P)-binding" evidence="4">
    <location>
        <begin position="10"/>
        <end position="139"/>
    </location>
</feature>
<evidence type="ECO:0000313" key="5">
    <source>
        <dbReference type="EMBL" id="PCD26046.1"/>
    </source>
</evidence>
<evidence type="ECO:0000256" key="1">
    <source>
        <dbReference type="ARBA" id="ARBA00005725"/>
    </source>
</evidence>
<comment type="caution">
    <text evidence="5">The sequence shown here is derived from an EMBL/GenBank/DDBJ whole genome shotgun (WGS) entry which is preliminary data.</text>
</comment>
<evidence type="ECO:0000313" key="6">
    <source>
        <dbReference type="Proteomes" id="UP000219602"/>
    </source>
</evidence>
<evidence type="ECO:0000256" key="3">
    <source>
        <dbReference type="ARBA" id="ARBA00023002"/>
    </source>
</evidence>
<name>A0A2H3G7N3_FUSOX</name>
<dbReference type="SUPFAM" id="SSF51735">
    <property type="entry name" value="NAD(P)-binding Rossmann-fold domains"/>
    <property type="match status" value="1"/>
</dbReference>
<dbReference type="InterPro" id="IPR016040">
    <property type="entry name" value="NAD(P)-bd_dom"/>
</dbReference>
<gene>
    <name evidence="5" type="ORF">AU210_012479</name>
</gene>
<dbReference type="InterPro" id="IPR036291">
    <property type="entry name" value="NAD(P)-bd_dom_sf"/>
</dbReference>
<dbReference type="Pfam" id="PF13460">
    <property type="entry name" value="NAD_binding_10"/>
    <property type="match status" value="1"/>
</dbReference>
<reference evidence="5 6" key="1">
    <citation type="journal article" date="2016" name="Environ. Microbiol.">
        <title>Effector profiles distinguish formae speciales of Fusarium oxysporum.</title>
        <authorList>
            <person name="van Dam P."/>
            <person name="Fokkens L."/>
            <person name="Schmidt S.M."/>
            <person name="Linmans J.H."/>
            <person name="Kistler H.C."/>
            <person name="Ma L.J."/>
            <person name="Rep M."/>
        </authorList>
    </citation>
    <scope>NUCLEOTIDE SEQUENCE [LARGE SCALE GENOMIC DNA]</scope>
    <source>
        <strain evidence="5 6">Forc016</strain>
    </source>
</reference>
<dbReference type="InterPro" id="IPR051609">
    <property type="entry name" value="NmrA/Isoflavone_reductase-like"/>
</dbReference>
<dbReference type="AlphaFoldDB" id="A0A2H3G7N3"/>
<dbReference type="GO" id="GO:0016491">
    <property type="term" value="F:oxidoreductase activity"/>
    <property type="evidence" value="ECO:0007669"/>
    <property type="project" value="UniProtKB-KW"/>
</dbReference>
<dbReference type="PANTHER" id="PTHR47706">
    <property type="entry name" value="NMRA-LIKE FAMILY PROTEIN"/>
    <property type="match status" value="1"/>
</dbReference>
<evidence type="ECO:0000259" key="4">
    <source>
        <dbReference type="Pfam" id="PF13460"/>
    </source>
</evidence>
<accession>A0A2H3G7N3</accession>
<dbReference type="PANTHER" id="PTHR47706:SF9">
    <property type="entry name" value="NMRA-LIKE DOMAIN-CONTAINING PROTEIN-RELATED"/>
    <property type="match status" value="1"/>
</dbReference>
<keyword evidence="3" id="KW-0560">Oxidoreductase</keyword>
<keyword evidence="2" id="KW-0521">NADP</keyword>
<organism evidence="5 6">
    <name type="scientific">Fusarium oxysporum f. sp. radicis-cucumerinum</name>
    <dbReference type="NCBI Taxonomy" id="327505"/>
    <lineage>
        <taxon>Eukaryota</taxon>
        <taxon>Fungi</taxon>
        <taxon>Dikarya</taxon>
        <taxon>Ascomycota</taxon>
        <taxon>Pezizomycotina</taxon>
        <taxon>Sordariomycetes</taxon>
        <taxon>Hypocreomycetidae</taxon>
        <taxon>Hypocreales</taxon>
        <taxon>Nectriaceae</taxon>
        <taxon>Fusarium</taxon>
        <taxon>Fusarium oxysporum species complex</taxon>
    </lineage>
</organism>
<dbReference type="Gene3D" id="3.40.50.720">
    <property type="entry name" value="NAD(P)-binding Rossmann-like Domain"/>
    <property type="match status" value="1"/>
</dbReference>
<evidence type="ECO:0000256" key="2">
    <source>
        <dbReference type="ARBA" id="ARBA00022857"/>
    </source>
</evidence>
<protein>
    <recommendedName>
        <fullName evidence="4">NAD(P)-binding domain-containing protein</fullName>
    </recommendedName>
</protein>
<proteinExistence type="inferred from homology"/>
<dbReference type="EMBL" id="MABQ02000009">
    <property type="protein sequence ID" value="PCD26046.1"/>
    <property type="molecule type" value="Genomic_DNA"/>
</dbReference>
<dbReference type="Proteomes" id="UP000219602">
    <property type="component" value="Chromosome 11"/>
</dbReference>
<reference evidence="5 6" key="2">
    <citation type="journal article" date="2017" name="Sci. Rep.">
        <title>A mobile pathogenicity chromosome in Fusarium oxysporum for infection of multiple cucurbit species.</title>
        <authorList>
            <person name="van Dam P."/>
            <person name="Fokkens L."/>
            <person name="Ayukawa Y."/>
            <person name="van der Gragt M."/>
            <person name="Ter Horst A."/>
            <person name="Brankovics B."/>
            <person name="Houterman P.M."/>
            <person name="Arie T."/>
            <person name="Rep M."/>
        </authorList>
    </citation>
    <scope>NUCLEOTIDE SEQUENCE [LARGE SCALE GENOMIC DNA]</scope>
    <source>
        <strain evidence="5 6">Forc016</strain>
    </source>
</reference>
<sequence length="320" mass="36362">MATITIAIAGITGTLGRLITKHLLSHPDVHINGLYRNPSKLPLSLQTDPRLTLFQANASDVKVIRRALRKADVAICCYLGDATTVMVDGQKTLIDACIDEGVRRYIASDWSMDFRKLALGEHPPKDPMKHVQAYLEEKSDEITAVHVLNACFLERPWVGLWDAQKECFRYWGTGDEKWEFTSYNNAAEYTAEVALDREANGWLSFRGDHVSIRDIAADFKAVYDCEPKLERLGSLDDLFKLMHTTRDRDPSNFGAWLGLFYTYYSLNGQTALPEPLDCSRYPNVQVDKVRDFFTKTPKRRLGKKSFFKSLMHTDVNNSAI</sequence>